<sequence>MDQTVRIPGSFRRRFSTLAAHSLTTGAVLATGFVRANEFFVTVGLLLSAGLVASPATAQISDNVTLRGTLNQYPNTWYSGIWGYSAPNGVELAIVGQRGGTSFVNVTDPANPVEVLYLSGDTTTWREIKTYDHYAYQVCDDCDDGLNIVDLSDPLHPVPLPPITTWFGSSHTIWIDQEQRLLFCNGTNTHQGCQIFDLSVSPTNPPRIYT</sequence>
<dbReference type="Proteomes" id="UP000697710">
    <property type="component" value="Unassembled WGS sequence"/>
</dbReference>
<reference evidence="1" key="2">
    <citation type="journal article" date="2021" name="Microbiome">
        <title>Successional dynamics and alternative stable states in a saline activated sludge microbial community over 9 years.</title>
        <authorList>
            <person name="Wang Y."/>
            <person name="Ye J."/>
            <person name="Ju F."/>
            <person name="Liu L."/>
            <person name="Boyd J.A."/>
            <person name="Deng Y."/>
            <person name="Parks D.H."/>
            <person name="Jiang X."/>
            <person name="Yin X."/>
            <person name="Woodcroft B.J."/>
            <person name="Tyson G.W."/>
            <person name="Hugenholtz P."/>
            <person name="Polz M.F."/>
            <person name="Zhang T."/>
        </authorList>
    </citation>
    <scope>NUCLEOTIDE SEQUENCE</scope>
    <source>
        <strain evidence="1">HKST-UBA01</strain>
    </source>
</reference>
<evidence type="ECO:0008006" key="3">
    <source>
        <dbReference type="Google" id="ProtNLM"/>
    </source>
</evidence>
<organism evidence="1 2">
    <name type="scientific">Eiseniibacteriota bacterium</name>
    <dbReference type="NCBI Taxonomy" id="2212470"/>
    <lineage>
        <taxon>Bacteria</taxon>
        <taxon>Candidatus Eiseniibacteriota</taxon>
    </lineage>
</organism>
<evidence type="ECO:0000313" key="2">
    <source>
        <dbReference type="Proteomes" id="UP000697710"/>
    </source>
</evidence>
<dbReference type="AlphaFoldDB" id="A0A956RT83"/>
<feature type="non-terminal residue" evidence="1">
    <location>
        <position position="210"/>
    </location>
</feature>
<dbReference type="EMBL" id="JAGQHR010001071">
    <property type="protein sequence ID" value="MCA9730259.1"/>
    <property type="molecule type" value="Genomic_DNA"/>
</dbReference>
<gene>
    <name evidence="1" type="ORF">KC729_21420</name>
</gene>
<evidence type="ECO:0000313" key="1">
    <source>
        <dbReference type="EMBL" id="MCA9730259.1"/>
    </source>
</evidence>
<name>A0A956RT83_UNCEI</name>
<reference evidence="1" key="1">
    <citation type="submission" date="2020-04" db="EMBL/GenBank/DDBJ databases">
        <authorList>
            <person name="Zhang T."/>
        </authorList>
    </citation>
    <scope>NUCLEOTIDE SEQUENCE</scope>
    <source>
        <strain evidence="1">HKST-UBA01</strain>
    </source>
</reference>
<accession>A0A956RT83</accession>
<comment type="caution">
    <text evidence="1">The sequence shown here is derived from an EMBL/GenBank/DDBJ whole genome shotgun (WGS) entry which is preliminary data.</text>
</comment>
<proteinExistence type="predicted"/>
<protein>
    <recommendedName>
        <fullName evidence="3">Choice-of-anchor B family protein</fullName>
    </recommendedName>
</protein>